<dbReference type="AlphaFoldDB" id="A0AAU7C7Y5"/>
<protein>
    <submittedName>
        <fullName evidence="1">Uncharacterized protein</fullName>
    </submittedName>
</protein>
<dbReference type="RefSeq" id="WP_406693770.1">
    <property type="nucleotide sequence ID" value="NZ_CP155447.1"/>
</dbReference>
<evidence type="ECO:0000313" key="1">
    <source>
        <dbReference type="EMBL" id="XBH01082.1"/>
    </source>
</evidence>
<sequence>MTDFGDLDGRFEFYAVVTPDGKIPTVLDDTTLNDPAEWYTSPIGTLAHLSDFALVFTDWDDANADFQQYRASLPAGTIIRAFTVAVAEVVNAYEGMEAKTS</sequence>
<reference evidence="1" key="1">
    <citation type="submission" date="2024-05" db="EMBL/GenBank/DDBJ databases">
        <title>Planctomycetes of the genus Singulisphaera possess chitinolytic capabilities.</title>
        <authorList>
            <person name="Ivanova A."/>
        </authorList>
    </citation>
    <scope>NUCLEOTIDE SEQUENCE</scope>
    <source>
        <strain evidence="1">Ch08T</strain>
    </source>
</reference>
<gene>
    <name evidence="1" type="ORF">V5E97_22300</name>
</gene>
<organism evidence="1">
    <name type="scientific">Singulisphaera sp. Ch08</name>
    <dbReference type="NCBI Taxonomy" id="3120278"/>
    <lineage>
        <taxon>Bacteria</taxon>
        <taxon>Pseudomonadati</taxon>
        <taxon>Planctomycetota</taxon>
        <taxon>Planctomycetia</taxon>
        <taxon>Isosphaerales</taxon>
        <taxon>Isosphaeraceae</taxon>
        <taxon>Singulisphaera</taxon>
    </lineage>
</organism>
<name>A0AAU7C7Y5_9BACT</name>
<proteinExistence type="predicted"/>
<dbReference type="EMBL" id="CP155447">
    <property type="protein sequence ID" value="XBH01082.1"/>
    <property type="molecule type" value="Genomic_DNA"/>
</dbReference>
<accession>A0AAU7C7Y5</accession>